<dbReference type="InterPro" id="IPR043358">
    <property type="entry name" value="GNL1-like"/>
</dbReference>
<feature type="region of interest" description="Disordered" evidence="5">
    <location>
        <begin position="576"/>
        <end position="641"/>
    </location>
</feature>
<gene>
    <name evidence="7" type="ORF">CONPUDRAFT_134348</name>
</gene>
<keyword evidence="8" id="KW-1185">Reference proteome</keyword>
<evidence type="ECO:0000313" key="8">
    <source>
        <dbReference type="Proteomes" id="UP000053558"/>
    </source>
</evidence>
<feature type="region of interest" description="Disordered" evidence="5">
    <location>
        <begin position="339"/>
        <end position="367"/>
    </location>
</feature>
<dbReference type="RefSeq" id="XP_007763647.1">
    <property type="nucleotide sequence ID" value="XM_007765457.1"/>
</dbReference>
<dbReference type="PRINTS" id="PR00326">
    <property type="entry name" value="GTP1OBG"/>
</dbReference>
<feature type="compositionally biased region" description="Acidic residues" evidence="5">
    <location>
        <begin position="611"/>
        <end position="622"/>
    </location>
</feature>
<dbReference type="AlphaFoldDB" id="A0A5M3N6F9"/>
<evidence type="ECO:0000256" key="4">
    <source>
        <dbReference type="ARBA" id="ARBA00039902"/>
    </source>
</evidence>
<dbReference type="InterPro" id="IPR006073">
    <property type="entry name" value="GTP-bd"/>
</dbReference>
<feature type="region of interest" description="Disordered" evidence="5">
    <location>
        <begin position="1"/>
        <end position="52"/>
    </location>
</feature>
<protein>
    <recommendedName>
        <fullName evidence="4">Guanine nucleotide-binding protein-like 1</fullName>
    </recommendedName>
</protein>
<reference evidence="8" key="1">
    <citation type="journal article" date="2012" name="Science">
        <title>The Paleozoic origin of enzymatic lignin decomposition reconstructed from 31 fungal genomes.</title>
        <authorList>
            <person name="Floudas D."/>
            <person name="Binder M."/>
            <person name="Riley R."/>
            <person name="Barry K."/>
            <person name="Blanchette R.A."/>
            <person name="Henrissat B."/>
            <person name="Martinez A.T."/>
            <person name="Otillar R."/>
            <person name="Spatafora J.W."/>
            <person name="Yadav J.S."/>
            <person name="Aerts A."/>
            <person name="Benoit I."/>
            <person name="Boyd A."/>
            <person name="Carlson A."/>
            <person name="Copeland A."/>
            <person name="Coutinho P.M."/>
            <person name="de Vries R.P."/>
            <person name="Ferreira P."/>
            <person name="Findley K."/>
            <person name="Foster B."/>
            <person name="Gaskell J."/>
            <person name="Glotzer D."/>
            <person name="Gorecki P."/>
            <person name="Heitman J."/>
            <person name="Hesse C."/>
            <person name="Hori C."/>
            <person name="Igarashi K."/>
            <person name="Jurgens J.A."/>
            <person name="Kallen N."/>
            <person name="Kersten P."/>
            <person name="Kohler A."/>
            <person name="Kuees U."/>
            <person name="Kumar T.K.A."/>
            <person name="Kuo A."/>
            <person name="LaButti K."/>
            <person name="Larrondo L.F."/>
            <person name="Lindquist E."/>
            <person name="Ling A."/>
            <person name="Lombard V."/>
            <person name="Lucas S."/>
            <person name="Lundell T."/>
            <person name="Martin R."/>
            <person name="McLaughlin D.J."/>
            <person name="Morgenstern I."/>
            <person name="Morin E."/>
            <person name="Murat C."/>
            <person name="Nagy L.G."/>
            <person name="Nolan M."/>
            <person name="Ohm R.A."/>
            <person name="Patyshakuliyeva A."/>
            <person name="Rokas A."/>
            <person name="Ruiz-Duenas F.J."/>
            <person name="Sabat G."/>
            <person name="Salamov A."/>
            <person name="Samejima M."/>
            <person name="Schmutz J."/>
            <person name="Slot J.C."/>
            <person name="St John F."/>
            <person name="Stenlid J."/>
            <person name="Sun H."/>
            <person name="Sun S."/>
            <person name="Syed K."/>
            <person name="Tsang A."/>
            <person name="Wiebenga A."/>
            <person name="Young D."/>
            <person name="Pisabarro A."/>
            <person name="Eastwood D.C."/>
            <person name="Martin F."/>
            <person name="Cullen D."/>
            <person name="Grigoriev I.V."/>
            <person name="Hibbett D.S."/>
        </authorList>
    </citation>
    <scope>NUCLEOTIDE SEQUENCE [LARGE SCALE GENOMIC DNA]</scope>
    <source>
        <strain evidence="8">RWD-64-598 SS2</strain>
    </source>
</reference>
<feature type="domain" description="G" evidence="6">
    <location>
        <begin position="370"/>
        <end position="425"/>
    </location>
</feature>
<name>A0A5M3N6F9_CONPW</name>
<accession>A0A5M3N6F9</accession>
<evidence type="ECO:0000256" key="5">
    <source>
        <dbReference type="SAM" id="MobiDB-lite"/>
    </source>
</evidence>
<dbReference type="PANTHER" id="PTHR45709:SF3">
    <property type="entry name" value="GUANINE NUCLEOTIDE-BINDING PROTEIN-LIKE 1"/>
    <property type="match status" value="1"/>
</dbReference>
<keyword evidence="7" id="KW-0378">Hydrolase</keyword>
<evidence type="ECO:0000259" key="6">
    <source>
        <dbReference type="Pfam" id="PF01926"/>
    </source>
</evidence>
<dbReference type="Pfam" id="PF01926">
    <property type="entry name" value="MMR_HSR1"/>
    <property type="match status" value="1"/>
</dbReference>
<evidence type="ECO:0000256" key="1">
    <source>
        <dbReference type="ARBA" id="ARBA00022741"/>
    </source>
</evidence>
<dbReference type="Proteomes" id="UP000053558">
    <property type="component" value="Unassembled WGS sequence"/>
</dbReference>
<dbReference type="InterPro" id="IPR027417">
    <property type="entry name" value="P-loop_NTPase"/>
</dbReference>
<dbReference type="KEGG" id="cput:CONPUDRAFT_134348"/>
<evidence type="ECO:0000313" key="7">
    <source>
        <dbReference type="EMBL" id="EIW87030.1"/>
    </source>
</evidence>
<sequence>MRRSGKQRKAELQHKRAVKRGDAPPDPKPTGNAKRRRRRPPPMAGHTQQTRDISDLAAQSARKLQSAFLRLDPQFLQLTKQLASEIPLVRPLPVTASQLAPDDIPLTNSADGLEELTVPKRPKWRYDMTKVEVEANEEGLFRRWLAKTDSAVHAWHAAPASHNDASQEVVAHMPRAPSHFERNLEVWRQLWRVTEISEIMLCLLDSRCPLVHLPPSLATYLASQNSKYILVLTKVDIAGPVCVAAWISYLESQHPGVRIIQVESYTEQATAQGHAISRAHIPFPFREHLIHALREAHNELLEPPERVRADPSKKSRWRPSVKRSVDWEAVLRASGDKVGLTVGGATAPQPTDGEGNNDGGETPSEPEFLTIGLIGQPNVGKSSLLNALFGASKVRASRTPGKTKHYQTLFWTPDVRLVDCPGLVLPAYVEMDMQVLCGTLPISRVSAIPYCVHQIAQRMPLERMFNLTHPSFTESDTVDKRTWRAGMKASNRRPRSSVWTATDIMTAYALAKGWVTAKAGRPDVNRAGNAILRIVAEGRIPWAFWPPDVKNPNEEDNGAGIWRSKQSQEHELDIMSFDDSGSDLGTNEGEGSEEDSDSSAENGSHGSRAELDDESDGEENPEENAPIIGSSSRFSALSIDE</sequence>
<dbReference type="GO" id="GO:0003924">
    <property type="term" value="F:GTPase activity"/>
    <property type="evidence" value="ECO:0007669"/>
    <property type="project" value="InterPro"/>
</dbReference>
<feature type="compositionally biased region" description="Basic and acidic residues" evidence="5">
    <location>
        <begin position="8"/>
        <end position="25"/>
    </location>
</feature>
<keyword evidence="2" id="KW-0342">GTP-binding</keyword>
<proteinExistence type="predicted"/>
<organism evidence="7 8">
    <name type="scientific">Coniophora puteana (strain RWD-64-598)</name>
    <name type="common">Brown rot fungus</name>
    <dbReference type="NCBI Taxonomy" id="741705"/>
    <lineage>
        <taxon>Eukaryota</taxon>
        <taxon>Fungi</taxon>
        <taxon>Dikarya</taxon>
        <taxon>Basidiomycota</taxon>
        <taxon>Agaricomycotina</taxon>
        <taxon>Agaricomycetes</taxon>
        <taxon>Agaricomycetidae</taxon>
        <taxon>Boletales</taxon>
        <taxon>Coniophorineae</taxon>
        <taxon>Coniophoraceae</taxon>
        <taxon>Coniophora</taxon>
    </lineage>
</organism>
<comment type="caution">
    <text evidence="7">The sequence shown here is derived from an EMBL/GenBank/DDBJ whole genome shotgun (WGS) entry which is preliminary data.</text>
</comment>
<dbReference type="PANTHER" id="PTHR45709">
    <property type="entry name" value="LARGE SUBUNIT GTPASE 1 HOMOLOG-RELATED"/>
    <property type="match status" value="1"/>
</dbReference>
<dbReference type="GeneID" id="19200599"/>
<dbReference type="OrthoDB" id="61815at2759"/>
<comment type="function">
    <text evidence="3">Possible regulatory or functional link with the histocompatibility cluster.</text>
</comment>
<dbReference type="OMA" id="CDFPVRP"/>
<dbReference type="GO" id="GO:0005525">
    <property type="term" value="F:GTP binding"/>
    <property type="evidence" value="ECO:0007669"/>
    <property type="project" value="UniProtKB-KW"/>
</dbReference>
<keyword evidence="1" id="KW-0547">Nucleotide-binding</keyword>
<evidence type="ECO:0000256" key="2">
    <source>
        <dbReference type="ARBA" id="ARBA00023134"/>
    </source>
</evidence>
<dbReference type="EMBL" id="JH711573">
    <property type="protein sequence ID" value="EIW87030.1"/>
    <property type="molecule type" value="Genomic_DNA"/>
</dbReference>
<dbReference type="SUPFAM" id="SSF52540">
    <property type="entry name" value="P-loop containing nucleoside triphosphate hydrolases"/>
    <property type="match status" value="1"/>
</dbReference>
<dbReference type="Gene3D" id="3.40.50.300">
    <property type="entry name" value="P-loop containing nucleotide triphosphate hydrolases"/>
    <property type="match status" value="1"/>
</dbReference>
<evidence type="ECO:0000256" key="3">
    <source>
        <dbReference type="ARBA" id="ARBA00037770"/>
    </source>
</evidence>